<protein>
    <submittedName>
        <fullName evidence="2">Uncharacterized protein</fullName>
    </submittedName>
</protein>
<organism evidence="2 3">
    <name type="scientific">Pseudomonas panipatensis</name>
    <dbReference type="NCBI Taxonomy" id="428992"/>
    <lineage>
        <taxon>Bacteria</taxon>
        <taxon>Pseudomonadati</taxon>
        <taxon>Pseudomonadota</taxon>
        <taxon>Gammaproteobacteria</taxon>
        <taxon>Pseudomonadales</taxon>
        <taxon>Pseudomonadaceae</taxon>
        <taxon>Pseudomonas</taxon>
    </lineage>
</organism>
<evidence type="ECO:0000313" key="2">
    <source>
        <dbReference type="EMBL" id="SDI58915.1"/>
    </source>
</evidence>
<gene>
    <name evidence="2" type="ORF">SAMN05216272_11278</name>
</gene>
<name>A0A1G8LTF4_9PSED</name>
<keyword evidence="3" id="KW-1185">Reference proteome</keyword>
<evidence type="ECO:0000256" key="1">
    <source>
        <dbReference type="SAM" id="MobiDB-lite"/>
    </source>
</evidence>
<dbReference type="Proteomes" id="UP000199636">
    <property type="component" value="Unassembled WGS sequence"/>
</dbReference>
<dbReference type="RefSeq" id="WP_090267320.1">
    <property type="nucleotide sequence ID" value="NZ_FNDS01000012.1"/>
</dbReference>
<dbReference type="EMBL" id="FNDS01000012">
    <property type="protein sequence ID" value="SDI58915.1"/>
    <property type="molecule type" value="Genomic_DNA"/>
</dbReference>
<proteinExistence type="predicted"/>
<feature type="region of interest" description="Disordered" evidence="1">
    <location>
        <begin position="104"/>
        <end position="124"/>
    </location>
</feature>
<dbReference type="AlphaFoldDB" id="A0A1G8LTF4"/>
<evidence type="ECO:0000313" key="3">
    <source>
        <dbReference type="Proteomes" id="UP000199636"/>
    </source>
</evidence>
<sequence length="124" mass="13629">MNRQPTAVTTGCVQAAPKIFTVLVFYPHGNQVSCKTSYVAANDAAQAEQVWSAHYYHHAPASDVNGHSVYIASDAFAEPCLAPGALMEMMTACQFRAWEDQVRRGTETSADGVRRPAWRKVQAR</sequence>
<accession>A0A1G8LTF4</accession>
<reference evidence="3" key="1">
    <citation type="submission" date="2016-10" db="EMBL/GenBank/DDBJ databases">
        <authorList>
            <person name="Varghese N."/>
            <person name="Submissions S."/>
        </authorList>
    </citation>
    <scope>NUCLEOTIDE SEQUENCE [LARGE SCALE GENOMIC DNA]</scope>
    <source>
        <strain evidence="3">CCM 7469</strain>
    </source>
</reference>